<proteinExistence type="inferred from homology"/>
<dbReference type="AlphaFoldDB" id="A0A7R8WHI6"/>
<accession>A0A7R8WHI6</accession>
<dbReference type="InterPro" id="IPR001373">
    <property type="entry name" value="Cullin_N"/>
</dbReference>
<reference evidence="3" key="1">
    <citation type="submission" date="2020-11" db="EMBL/GenBank/DDBJ databases">
        <authorList>
            <person name="Tran Van P."/>
        </authorList>
    </citation>
    <scope>NUCLEOTIDE SEQUENCE</scope>
</reference>
<dbReference type="InterPro" id="IPR045093">
    <property type="entry name" value="Cullin"/>
</dbReference>
<evidence type="ECO:0000313" key="3">
    <source>
        <dbReference type="EMBL" id="CAD7231792.1"/>
    </source>
</evidence>
<dbReference type="GO" id="GO:0031625">
    <property type="term" value="F:ubiquitin protein ligase binding"/>
    <property type="evidence" value="ECO:0007669"/>
    <property type="project" value="InterPro"/>
</dbReference>
<dbReference type="OrthoDB" id="27073at2759"/>
<protein>
    <recommendedName>
        <fullName evidence="2">Cullin N-terminal domain-containing protein</fullName>
    </recommendedName>
</protein>
<dbReference type="InterPro" id="IPR016159">
    <property type="entry name" value="Cullin_repeat-like_dom_sf"/>
</dbReference>
<dbReference type="PANTHER" id="PTHR11932">
    <property type="entry name" value="CULLIN"/>
    <property type="match status" value="1"/>
</dbReference>
<gene>
    <name evidence="3" type="ORF">CTOB1V02_LOCUS9635</name>
</gene>
<dbReference type="Pfam" id="PF00888">
    <property type="entry name" value="Cullin"/>
    <property type="match status" value="2"/>
</dbReference>
<dbReference type="SUPFAM" id="SSF74788">
    <property type="entry name" value="Cullin repeat-like"/>
    <property type="match status" value="1"/>
</dbReference>
<dbReference type="GO" id="GO:0006511">
    <property type="term" value="P:ubiquitin-dependent protein catabolic process"/>
    <property type="evidence" value="ECO:0007669"/>
    <property type="project" value="InterPro"/>
</dbReference>
<organism evidence="3">
    <name type="scientific">Cyprideis torosa</name>
    <dbReference type="NCBI Taxonomy" id="163714"/>
    <lineage>
        <taxon>Eukaryota</taxon>
        <taxon>Metazoa</taxon>
        <taxon>Ecdysozoa</taxon>
        <taxon>Arthropoda</taxon>
        <taxon>Crustacea</taxon>
        <taxon>Oligostraca</taxon>
        <taxon>Ostracoda</taxon>
        <taxon>Podocopa</taxon>
        <taxon>Podocopida</taxon>
        <taxon>Cytherocopina</taxon>
        <taxon>Cytheroidea</taxon>
        <taxon>Cytherideidae</taxon>
        <taxon>Cyprideis</taxon>
    </lineage>
</organism>
<feature type="domain" description="Cullin N-terminal" evidence="2">
    <location>
        <begin position="180"/>
        <end position="281"/>
    </location>
</feature>
<dbReference type="EMBL" id="OB663874">
    <property type="protein sequence ID" value="CAD7231792.1"/>
    <property type="molecule type" value="Genomic_DNA"/>
</dbReference>
<feature type="domain" description="Cullin N-terminal" evidence="2">
    <location>
        <begin position="100"/>
        <end position="179"/>
    </location>
</feature>
<sequence>MEDNSMDPVLDVAEDEGDTPRAVKRNKNGVAVPMAEDNGRNGVHKNGVKQISSSLTGRSGGFFLTASPSGSSGTVTKKLTIKGFSAKTTDIGYHHQTMGKLEESVVAIQQARPASNNYEELYISVRNLCEDGKAEAIYSKLKDLSESYVESVRKQLPEECNDEVYMRHLQDHWKQYCDRVFEIDFLESTDFLYAQEGSEKLDTLDLSSYLHYANRRLKEEKDRVLHYLDARSEKPLIQVVEKQLISEHVSAILQKGLDELLKDSINREPDLKLLYDLFARETISQATGRGSR</sequence>
<evidence type="ECO:0000259" key="2">
    <source>
        <dbReference type="Pfam" id="PF00888"/>
    </source>
</evidence>
<dbReference type="Gene3D" id="1.20.1310.10">
    <property type="entry name" value="Cullin Repeats"/>
    <property type="match status" value="1"/>
</dbReference>
<comment type="similarity">
    <text evidence="1">Belongs to the cullin family.</text>
</comment>
<evidence type="ECO:0000256" key="1">
    <source>
        <dbReference type="ARBA" id="ARBA00006019"/>
    </source>
</evidence>
<name>A0A7R8WHI6_9CRUS</name>